<comment type="caution">
    <text evidence="2">The sequence shown here is derived from an EMBL/GenBank/DDBJ whole genome shotgun (WGS) entry which is preliminary data.</text>
</comment>
<dbReference type="AlphaFoldDB" id="A0AAE0CI08"/>
<proteinExistence type="predicted"/>
<reference evidence="2" key="1">
    <citation type="journal article" date="2023" name="Plant J.">
        <title>Genome sequences and population genomics provide insights into the demographic history, inbreeding, and mutation load of two 'living fossil' tree species of Dipteronia.</title>
        <authorList>
            <person name="Feng Y."/>
            <person name="Comes H.P."/>
            <person name="Chen J."/>
            <person name="Zhu S."/>
            <person name="Lu R."/>
            <person name="Zhang X."/>
            <person name="Li P."/>
            <person name="Qiu J."/>
            <person name="Olsen K.M."/>
            <person name="Qiu Y."/>
        </authorList>
    </citation>
    <scope>NUCLEOTIDE SEQUENCE</scope>
    <source>
        <strain evidence="2">KIB01</strain>
    </source>
</reference>
<gene>
    <name evidence="2" type="ORF">Ddye_012005</name>
</gene>
<evidence type="ECO:0000313" key="2">
    <source>
        <dbReference type="EMBL" id="KAK2652149.1"/>
    </source>
</evidence>
<evidence type="ECO:0000313" key="3">
    <source>
        <dbReference type="Proteomes" id="UP001280121"/>
    </source>
</evidence>
<keyword evidence="3" id="KW-1185">Reference proteome</keyword>
<sequence>MVCDDDCHTALDRARIFISYNGRFYINRSWDNMSYIYKKNDDDVQFMLGEDMVIPQVFVSLIERAARDVIVEDIPFRENTQQFRSFSRSNQLFTKRSGIEGEQNMCGVPLEVADHDNIAGPQFDDVFGCLIEINAGQYNHKYNKMYNDMNNYRNNEPIVRPIHEDIITDMKTMYGIQIMYSKTHQALNYMLSLTYGTYEETFQLLQSFGYALEQKNPSTITDLQCDEDVITVYGTLLKRRFGGTMFVATAQDGNEQMYPIAFRYGDSENNLSWEWFLDFLKGALDHIDDLVFISDQHAIIEAGISKVFLDTTHTICCWHFSIKIKKRYHRKDVAAIMDKATRAYTELKYNRHMEELRNLHHNTYDYVNVVGPYKWSHVHYPDIRYKVMTTNTTECIKSCLNFVRQLPMLTLAKFIRNILQRWFHDRHRAAQSMCH</sequence>
<protein>
    <recommendedName>
        <fullName evidence="1">MULE transposase domain-containing protein</fullName>
    </recommendedName>
</protein>
<evidence type="ECO:0000259" key="1">
    <source>
        <dbReference type="Pfam" id="PF10551"/>
    </source>
</evidence>
<name>A0AAE0CI08_9ROSI</name>
<organism evidence="2 3">
    <name type="scientific">Dipteronia dyeriana</name>
    <dbReference type="NCBI Taxonomy" id="168575"/>
    <lineage>
        <taxon>Eukaryota</taxon>
        <taxon>Viridiplantae</taxon>
        <taxon>Streptophyta</taxon>
        <taxon>Embryophyta</taxon>
        <taxon>Tracheophyta</taxon>
        <taxon>Spermatophyta</taxon>
        <taxon>Magnoliopsida</taxon>
        <taxon>eudicotyledons</taxon>
        <taxon>Gunneridae</taxon>
        <taxon>Pentapetalae</taxon>
        <taxon>rosids</taxon>
        <taxon>malvids</taxon>
        <taxon>Sapindales</taxon>
        <taxon>Sapindaceae</taxon>
        <taxon>Hippocastanoideae</taxon>
        <taxon>Acereae</taxon>
        <taxon>Dipteronia</taxon>
    </lineage>
</organism>
<dbReference type="Proteomes" id="UP001280121">
    <property type="component" value="Unassembled WGS sequence"/>
</dbReference>
<dbReference type="Pfam" id="PF10551">
    <property type="entry name" value="MULE"/>
    <property type="match status" value="1"/>
</dbReference>
<dbReference type="EMBL" id="JANJYI010000004">
    <property type="protein sequence ID" value="KAK2652149.1"/>
    <property type="molecule type" value="Genomic_DNA"/>
</dbReference>
<dbReference type="InterPro" id="IPR018289">
    <property type="entry name" value="MULE_transposase_dom"/>
</dbReference>
<dbReference type="PANTHER" id="PTHR31973">
    <property type="entry name" value="POLYPROTEIN, PUTATIVE-RELATED"/>
    <property type="match status" value="1"/>
</dbReference>
<accession>A0AAE0CI08</accession>
<dbReference type="PANTHER" id="PTHR31973:SF187">
    <property type="entry name" value="MUTATOR TRANSPOSASE MUDRA PROTEIN"/>
    <property type="match status" value="1"/>
</dbReference>
<feature type="domain" description="MULE transposase" evidence="1">
    <location>
        <begin position="230"/>
        <end position="321"/>
    </location>
</feature>